<reference evidence="1 2" key="1">
    <citation type="submission" date="2018-06" db="EMBL/GenBank/DDBJ databases">
        <authorList>
            <consortium name="Pathogen Informatics"/>
            <person name="Doyle S."/>
        </authorList>
    </citation>
    <scope>NUCLEOTIDE SEQUENCE [LARGE SCALE GENOMIC DNA]</scope>
    <source>
        <strain evidence="1 2">NCTC10736</strain>
    </source>
</reference>
<evidence type="ECO:0008006" key="3">
    <source>
        <dbReference type="Google" id="ProtNLM"/>
    </source>
</evidence>
<protein>
    <recommendedName>
        <fullName evidence="3">DUF2946 domain-containing protein</fullName>
    </recommendedName>
</protein>
<accession>A0A380ABE9</accession>
<proteinExistence type="predicted"/>
<dbReference type="Proteomes" id="UP000255061">
    <property type="component" value="Unassembled WGS sequence"/>
</dbReference>
<name>A0A380ABE9_9GAMM</name>
<sequence length="96" mass="10889">MNSVMQTRRTLAIWLAAMLVLLSVAIAVHSISHVHEDPKSHCSLCLHQHQLQDAITSTPFHFQLAQQSYISVEFQAISFKRPFSRFFNSRAPPITA</sequence>
<dbReference type="EMBL" id="UGYV01000001">
    <property type="protein sequence ID" value="SUI77534.1"/>
    <property type="molecule type" value="Genomic_DNA"/>
</dbReference>
<dbReference type="AlphaFoldDB" id="A0A380ABE9"/>
<evidence type="ECO:0000313" key="2">
    <source>
        <dbReference type="Proteomes" id="UP000255061"/>
    </source>
</evidence>
<organism evidence="1 2">
    <name type="scientific">Shewanella morhuae</name>
    <dbReference type="NCBI Taxonomy" id="365591"/>
    <lineage>
        <taxon>Bacteria</taxon>
        <taxon>Pseudomonadati</taxon>
        <taxon>Pseudomonadota</taxon>
        <taxon>Gammaproteobacteria</taxon>
        <taxon>Alteromonadales</taxon>
        <taxon>Shewanellaceae</taxon>
        <taxon>Shewanella</taxon>
    </lineage>
</organism>
<dbReference type="RefSeq" id="WP_115406168.1">
    <property type="nucleotide sequence ID" value="NZ_BPFE01000019.1"/>
</dbReference>
<evidence type="ECO:0000313" key="1">
    <source>
        <dbReference type="EMBL" id="SUI77534.1"/>
    </source>
</evidence>
<gene>
    <name evidence="1" type="ORF">NCTC10736_02100</name>
</gene>